<organism evidence="1">
    <name type="scientific">uncultured bacterium A1Q1_fos_500</name>
    <dbReference type="NCBI Taxonomy" id="1256579"/>
    <lineage>
        <taxon>Bacteria</taxon>
        <taxon>environmental samples</taxon>
    </lineage>
</organism>
<sequence length="40" mass="4554">MKICCKQLGATTVHTFCQIYITILTHLTTSDRHNLQGFES</sequence>
<proteinExistence type="predicted"/>
<reference evidence="1" key="1">
    <citation type="submission" date="2012-09" db="EMBL/GenBank/DDBJ databases">
        <title>Metagenomic Characterization of a Microbial Community in Wastewater Detects High Levels of Antibiotic Resistance.</title>
        <authorList>
            <person name="Abrams M."/>
            <person name="Caldwell A."/>
            <person name="Vandaei E."/>
            <person name="Lee W."/>
            <person name="Perrott J."/>
            <person name="Khan S.Y."/>
            <person name="Ta J."/>
            <person name="Romero D."/>
            <person name="Nguyen V."/>
            <person name="Pourmand N."/>
            <person name="Ouverney C.C."/>
        </authorList>
    </citation>
    <scope>NUCLEOTIDE SEQUENCE</scope>
</reference>
<dbReference type="EMBL" id="JX649890">
    <property type="protein sequence ID" value="AGC72017.1"/>
    <property type="molecule type" value="Genomic_DNA"/>
</dbReference>
<dbReference type="AlphaFoldDB" id="L7VSG6"/>
<accession>L7VSG6</accession>
<name>L7VSG6_9BACT</name>
<protein>
    <submittedName>
        <fullName evidence="1">Uncharacterized protein</fullName>
    </submittedName>
</protein>
<evidence type="ECO:0000313" key="1">
    <source>
        <dbReference type="EMBL" id="AGC72017.1"/>
    </source>
</evidence>